<comment type="caution">
    <text evidence="1">The sequence shown here is derived from an EMBL/GenBank/DDBJ whole genome shotgun (WGS) entry which is preliminary data.</text>
</comment>
<name>A0A4R5UGZ0_9HYPH</name>
<organism evidence="1 2">
    <name type="scientific">Rhizobium deserti</name>
    <dbReference type="NCBI Taxonomy" id="2547961"/>
    <lineage>
        <taxon>Bacteria</taxon>
        <taxon>Pseudomonadati</taxon>
        <taxon>Pseudomonadota</taxon>
        <taxon>Alphaproteobacteria</taxon>
        <taxon>Hyphomicrobiales</taxon>
        <taxon>Rhizobiaceae</taxon>
        <taxon>Rhizobium/Agrobacterium group</taxon>
        <taxon>Rhizobium</taxon>
    </lineage>
</organism>
<proteinExistence type="predicted"/>
<dbReference type="AlphaFoldDB" id="A0A4R5UGZ0"/>
<evidence type="ECO:0008006" key="3">
    <source>
        <dbReference type="Google" id="ProtNLM"/>
    </source>
</evidence>
<dbReference type="RefSeq" id="WP_133316617.1">
    <property type="nucleotide sequence ID" value="NZ_SMTL01000003.1"/>
</dbReference>
<reference evidence="1 2" key="1">
    <citation type="submission" date="2019-03" db="EMBL/GenBank/DDBJ databases">
        <title>Rhizobium sp. nov., an bacterium isolated from biocrust in Mu Us Desert.</title>
        <authorList>
            <person name="Lixiong L."/>
        </authorList>
    </citation>
    <scope>NUCLEOTIDE SEQUENCE [LARGE SCALE GENOMIC DNA]</scope>
    <source>
        <strain evidence="1 2">SPY-1</strain>
    </source>
</reference>
<dbReference type="Proteomes" id="UP000295238">
    <property type="component" value="Unassembled WGS sequence"/>
</dbReference>
<dbReference type="OrthoDB" id="8410729at2"/>
<dbReference type="EMBL" id="SMTL01000003">
    <property type="protein sequence ID" value="TDK35195.1"/>
    <property type="molecule type" value="Genomic_DNA"/>
</dbReference>
<keyword evidence="2" id="KW-1185">Reference proteome</keyword>
<sequence length="71" mass="8264">MVERTLEEVVVMKRRDLARLHANEMNAALFPEPERHDDAIADEEKAEIQVTVAEIRERHRQELAAWVEANS</sequence>
<gene>
    <name evidence="1" type="ORF">E2F50_13110</name>
</gene>
<accession>A0A4R5UGZ0</accession>
<protein>
    <recommendedName>
        <fullName evidence="3">DUF465 domain-containing protein</fullName>
    </recommendedName>
</protein>
<evidence type="ECO:0000313" key="2">
    <source>
        <dbReference type="Proteomes" id="UP000295238"/>
    </source>
</evidence>
<evidence type="ECO:0000313" key="1">
    <source>
        <dbReference type="EMBL" id="TDK35195.1"/>
    </source>
</evidence>